<dbReference type="Proteomes" id="UP001431209">
    <property type="component" value="Unassembled WGS sequence"/>
</dbReference>
<evidence type="ECO:0000256" key="1">
    <source>
        <dbReference type="ARBA" id="ARBA00022729"/>
    </source>
</evidence>
<proteinExistence type="predicted"/>
<organism evidence="2 3">
    <name type="scientific">Acrasis kona</name>
    <dbReference type="NCBI Taxonomy" id="1008807"/>
    <lineage>
        <taxon>Eukaryota</taxon>
        <taxon>Discoba</taxon>
        <taxon>Heterolobosea</taxon>
        <taxon>Tetramitia</taxon>
        <taxon>Eutetramitia</taxon>
        <taxon>Acrasidae</taxon>
        <taxon>Acrasis</taxon>
    </lineage>
</organism>
<protein>
    <submittedName>
        <fullName evidence="2">Uncharacterized protein</fullName>
    </submittedName>
</protein>
<dbReference type="GO" id="GO:0017000">
    <property type="term" value="P:antibiotic biosynthetic process"/>
    <property type="evidence" value="ECO:0007669"/>
    <property type="project" value="InterPro"/>
</dbReference>
<dbReference type="Pfam" id="PF01804">
    <property type="entry name" value="Penicil_amidase"/>
    <property type="match status" value="1"/>
</dbReference>
<keyword evidence="1" id="KW-0732">Signal</keyword>
<dbReference type="SUPFAM" id="SSF56235">
    <property type="entry name" value="N-terminal nucleophile aminohydrolases (Ntn hydrolases)"/>
    <property type="match status" value="1"/>
</dbReference>
<evidence type="ECO:0000313" key="3">
    <source>
        <dbReference type="Proteomes" id="UP001431209"/>
    </source>
</evidence>
<dbReference type="AlphaFoldDB" id="A0AAW2ZIY3"/>
<dbReference type="InterPro" id="IPR043147">
    <property type="entry name" value="Penicillin_amidase_A-knob"/>
</dbReference>
<reference evidence="2 3" key="1">
    <citation type="submission" date="2024-03" db="EMBL/GenBank/DDBJ databases">
        <title>The Acrasis kona genome and developmental transcriptomes reveal deep origins of eukaryotic multicellular pathways.</title>
        <authorList>
            <person name="Sheikh S."/>
            <person name="Fu C.-J."/>
            <person name="Brown M.W."/>
            <person name="Baldauf S.L."/>
        </authorList>
    </citation>
    <scope>NUCLEOTIDE SEQUENCE [LARGE SCALE GENOMIC DNA]</scope>
    <source>
        <strain evidence="2 3">ATCC MYA-3509</strain>
    </source>
</reference>
<dbReference type="EMBL" id="JAOPGA020001473">
    <property type="protein sequence ID" value="KAL0488745.1"/>
    <property type="molecule type" value="Genomic_DNA"/>
</dbReference>
<dbReference type="InterPro" id="IPR029055">
    <property type="entry name" value="Ntn_hydrolases_N"/>
</dbReference>
<dbReference type="Gene3D" id="1.10.1400.10">
    <property type="match status" value="1"/>
</dbReference>
<accession>A0AAW2ZIY3</accession>
<dbReference type="Gene3D" id="3.60.20.10">
    <property type="entry name" value="Glutamine Phosphoribosylpyrophosphate, subunit 1, domain 1"/>
    <property type="match status" value="1"/>
</dbReference>
<dbReference type="PANTHER" id="PTHR34218:SF3">
    <property type="entry name" value="ACYL-HOMOSERINE LACTONE ACYLASE PVDQ"/>
    <property type="match status" value="1"/>
</dbReference>
<dbReference type="Gene3D" id="2.30.120.10">
    <property type="match status" value="1"/>
</dbReference>
<dbReference type="InterPro" id="IPR002692">
    <property type="entry name" value="S45"/>
</dbReference>
<comment type="caution">
    <text evidence="2">The sequence shown here is derived from an EMBL/GenBank/DDBJ whole genome shotgun (WGS) entry which is preliminary data.</text>
</comment>
<evidence type="ECO:0000313" key="2">
    <source>
        <dbReference type="EMBL" id="KAL0488745.1"/>
    </source>
</evidence>
<dbReference type="PANTHER" id="PTHR34218">
    <property type="entry name" value="PEPTIDASE S45 PENICILLIN AMIDASE"/>
    <property type="match status" value="1"/>
</dbReference>
<gene>
    <name evidence="2" type="ORF">AKO1_015832</name>
</gene>
<dbReference type="GO" id="GO:0016787">
    <property type="term" value="F:hydrolase activity"/>
    <property type="evidence" value="ECO:0007669"/>
    <property type="project" value="InterPro"/>
</dbReference>
<sequence length="478" mass="53698">MTNGVTDQQDLYVLSPSSSQSHYVYNNQSVAYEIRKESINIKGQSTPKEITIRSSRWGPVINQVFTELTNLPPVSLRWTGLLDNDTSMETFNCHWRATSWSGFTDCFKYLSGPSMNNLYADKNKNIGYFIGGKIPLRRKGHSGLVAVNGDDDRADYMGYSPREGLYKVLNPDDMDYIVTANNKAAPDGVRHSTGIDYAVHFRSTRVNQLLQQQIKSGKKFDVSDVKSIQLDVHSVYFDLLNQHVIPKMKLYVAADQELNDHVQSLQEWNGDMTMDSKQATLFEFWIRELSSLAGNEIGADYIYANNHMYFTLDIMIKNSTDVVCKNLGVNSCIEAAVKCLQRAVSKIKSVHGDIPQWGKVHTIVLPHSILDNTALKCMASDSIASGGGTETVNVADVSGVDEGSATMTSNKAPNFRFLMDMSEDYKDSFMFDLGQDGNMLSAEYSENLQKWRDGDYFDVNQDESGITSWRYSMTFVPK</sequence>
<keyword evidence="3" id="KW-1185">Reference proteome</keyword>
<dbReference type="InterPro" id="IPR043146">
    <property type="entry name" value="Penicillin_amidase_N_B-knob"/>
</dbReference>
<name>A0AAW2ZIY3_9EUKA</name>